<feature type="compositionally biased region" description="Polar residues" evidence="11">
    <location>
        <begin position="44"/>
        <end position="62"/>
    </location>
</feature>
<evidence type="ECO:0000256" key="10">
    <source>
        <dbReference type="ARBA" id="ARBA00072009"/>
    </source>
</evidence>
<dbReference type="InterPro" id="IPR027417">
    <property type="entry name" value="P-loop_NTPase"/>
</dbReference>
<dbReference type="PANTHER" id="PTHR47554">
    <property type="entry name" value="SORTING NEXIN MVP1"/>
    <property type="match status" value="1"/>
</dbReference>
<sequence>MVRRAVEQQTLLPFFSKNESITPPIQPEPPRQKEGHQPPGRMPENTSLVNLYGNSSSDGDVSTHAVSQLPEINDLNDAEEAAGHRRKRCKIAEHGPVNISAVVSSNAFPNMQPPSPSVISPTDTPSKVQVTHDCESSTSTGLRLENRTQDAPDKKQERGKKLLHLQLDPTLLRAFPPGESAELSQTRQNTRRKSSRLNTVAKFVNRVKIAKIAYNPNNQSKQNVGQLINDIMNGRTTYSELKRQAAQPKSEIRTGPSSTGPPKPTHPFFLSKGQQKASNKPPQQSNTQQSNALNNSTLLQASTEPKPESSASIPRIFPPLSFPSVSQKQKAHGNREPLDPIWPPRDMVHNRGPIEPICAATNVMFEKRKAKQSTVSVSDAESILTTIFSPLTESNSNTPNRQRSKALRRPKRHVLTCSEFKRAVIEKLAVCNLEQGGQTQLDTLPQTAHPALVKLASSLDTTTSSFDRGEYDDTPWPQKYAPKTAAEVLLLGSETSILRSWLQHHEVSAVDTGLCTSSPRQTPENKGTRKRKRKKPKDLDGFIASSEDEDSVMSELQNSEDELAGGVTIPTKRSMVRSNDFGTASSKRPMANTILLSGPPGSGKTAAVYAVAGELGFEVFEINAGTRRGARDIIERVGDMTQNHLVQLLAKTDSESNQVSSLALDNEKGPKQSTMASFFAKKSTPKPTNADSMKKSSKAESKEVPKPHINQKQSLILLEEVDILFNEDKQFWTGVLALISQSKRPIIMSCTDEDLLPLDSMSLHAILRLQPPPSDLAVDYILLLCANEGHLLDRKAVSDLYLALGRDLRATIMWLSFWCQMGVGSRKSGLDWIVAAEALDSGDSNDLYRTISSDTYMEGMGWYSADTVVGEQDHLELRQQLLTEGIEQWDIGLMDWLEIGNGRISGGCFGLVDSLEQMDLAADVRSCLDIICDEGYHGIKRPLDPSMPPIPEKHRLDYIEGYQLLQSDHRTEFNRLSAKIGATLSTLAENILGPAEVCIGEQDDVIEHVLERTAPQRPKQLHKTAFQDAFQAIIDPPDYSTLVSNTRPLSFEHGTSVIAEDVAPYIRHIILFEMYLEQYRLRLGGLSPQNGPPGKRARTTRASRAAVEGADKASIRRDRWFPGRIVPEQIIATGGKGWESILQYPQTDDLAELVTVRQPETREVWRSEAPVNTSYPRPYATALRSLPMSLFGSSPEDSPLASKAAQPSSSSSRVKSSLFADDPSSLFGADEGFSSHSNSNKNNSNSNSRGVADNEDNNDNGYSSPWDMPTPRKSGSRQQIVKTLLPSTEVPESYVDAFDALAGAGGGAGGVISVENVKSLLGSTHLSSSEQTGILNLVTNNGAQQSLERSEFNVLLALVGLAQEGEDVTLDSVDERRKRLPEPNIPYITRIQTGNAENGTAAQQSMEEHTVQIPLTRRRLRQDSFGPKADPWGSPVNRQPAHRPNQGATNGFSSTNEAPEPEAMSKPNTQVEPRNFASTRSNESTGAPASVGSGWGGGGFGNPSSTSGFGNYDQGALGAGFGQSDSGQANTSRNDLSRSLGGGQVSNSGMEDIITIQMLPEKEGMFLFQHRNYEVKSARKATSVIRRYSDFVWLVDCLQKKFPFRQIPLLPPKRVAVNGTHLSADSNSFLDKRRRGLVRFANALVRHPVLNQEQLVVMFFTVPTELAVWRKQASISVQEEFTDKPLPPDLEDSLPSNLTDTFDTVRSGVRRSADIYINLCLLMDRLVKRHQGLAAEQFRVSRALHALTESTMDTYAADTGDVPLLNNGINATANHLQTSQGLLEDEARAWDQGVLEDLKAQRDCLVAMRDVFDRRDRFAKDNIPQLERRIENNEKKLQAIRAKPEEAVKPGEAKKVEDAIIKDKESIVQQHARGVFIKECIRDEILIFQRSQYRISLLHQDWSQERVKYAELQADNWRALTDVVEGMPTSD</sequence>
<dbReference type="SUPFAM" id="SSF64268">
    <property type="entry name" value="PX domain"/>
    <property type="match status" value="1"/>
</dbReference>
<dbReference type="InterPro" id="IPR028662">
    <property type="entry name" value="SNX8/Mvp1"/>
</dbReference>
<dbReference type="CDD" id="cd00009">
    <property type="entry name" value="AAA"/>
    <property type="match status" value="1"/>
</dbReference>
<feature type="region of interest" description="Disordered" evidence="11">
    <location>
        <begin position="240"/>
        <end position="347"/>
    </location>
</feature>
<dbReference type="Pfam" id="PF00004">
    <property type="entry name" value="AAA"/>
    <property type="match status" value="1"/>
</dbReference>
<comment type="subcellular location">
    <subcellularLocation>
        <location evidence="3">Cytoplasm</location>
    </subcellularLocation>
    <subcellularLocation>
        <location evidence="2">Membrane</location>
        <topology evidence="2">Peripheral membrane protein</topology>
        <orientation evidence="2">Cytoplasmic side</orientation>
    </subcellularLocation>
</comment>
<dbReference type="RefSeq" id="XP_003023138.1">
    <property type="nucleotide sequence ID" value="XM_003023092.1"/>
</dbReference>
<dbReference type="FunFam" id="1.20.1270.60:FF:000072">
    <property type="entry name" value="Sorting nexin MVP1"/>
    <property type="match status" value="1"/>
</dbReference>
<dbReference type="GO" id="GO:0016887">
    <property type="term" value="F:ATP hydrolysis activity"/>
    <property type="evidence" value="ECO:0007669"/>
    <property type="project" value="InterPro"/>
</dbReference>
<accession>D4D6J1</accession>
<organism evidence="13 14">
    <name type="scientific">Trichophyton verrucosum (strain HKI 0517)</name>
    <dbReference type="NCBI Taxonomy" id="663202"/>
    <lineage>
        <taxon>Eukaryota</taxon>
        <taxon>Fungi</taxon>
        <taxon>Dikarya</taxon>
        <taxon>Ascomycota</taxon>
        <taxon>Pezizomycotina</taxon>
        <taxon>Eurotiomycetes</taxon>
        <taxon>Eurotiomycetidae</taxon>
        <taxon>Onygenales</taxon>
        <taxon>Arthrodermataceae</taxon>
        <taxon>Trichophyton</taxon>
    </lineage>
</organism>
<feature type="compositionally biased region" description="Polar residues" evidence="11">
    <location>
        <begin position="7"/>
        <end position="23"/>
    </location>
</feature>
<feature type="region of interest" description="Disordered" evidence="11">
    <location>
        <begin position="1393"/>
        <end position="1507"/>
    </location>
</feature>
<feature type="compositionally biased region" description="Low complexity" evidence="11">
    <location>
        <begin position="1234"/>
        <end position="1248"/>
    </location>
</feature>
<proteinExistence type="inferred from homology"/>
<dbReference type="Gene3D" id="3.40.50.300">
    <property type="entry name" value="P-loop containing nucleotide triphosphate hydrolases"/>
    <property type="match status" value="1"/>
</dbReference>
<evidence type="ECO:0000313" key="14">
    <source>
        <dbReference type="Proteomes" id="UP000008383"/>
    </source>
</evidence>
<feature type="compositionally biased region" description="Basic and acidic residues" evidence="11">
    <location>
        <begin position="144"/>
        <end position="159"/>
    </location>
</feature>
<comment type="function">
    <text evidence="1">Required for vacuolar protein sorting.</text>
</comment>
<dbReference type="GO" id="GO:0032266">
    <property type="term" value="F:phosphatidylinositol-3-phosphate binding"/>
    <property type="evidence" value="ECO:0007669"/>
    <property type="project" value="TreeGrafter"/>
</dbReference>
<feature type="compositionally biased region" description="Polar residues" evidence="11">
    <location>
        <begin position="1446"/>
        <end position="1457"/>
    </location>
</feature>
<dbReference type="InterPro" id="IPR003959">
    <property type="entry name" value="ATPase_AAA_core"/>
</dbReference>
<dbReference type="GO" id="GO:0016020">
    <property type="term" value="C:membrane"/>
    <property type="evidence" value="ECO:0007669"/>
    <property type="project" value="UniProtKB-SubCell"/>
</dbReference>
<evidence type="ECO:0000256" key="1">
    <source>
        <dbReference type="ARBA" id="ARBA00002474"/>
    </source>
</evidence>
<keyword evidence="14" id="KW-1185">Reference proteome</keyword>
<dbReference type="InterPro" id="IPR027267">
    <property type="entry name" value="AH/BAR_dom_sf"/>
</dbReference>
<dbReference type="OrthoDB" id="10064318at2759"/>
<feature type="region of interest" description="Disordered" evidence="11">
    <location>
        <begin position="1190"/>
        <end position="1217"/>
    </location>
</feature>
<evidence type="ECO:0000256" key="4">
    <source>
        <dbReference type="ARBA" id="ARBA00010883"/>
    </source>
</evidence>
<evidence type="ECO:0000256" key="9">
    <source>
        <dbReference type="ARBA" id="ARBA00023136"/>
    </source>
</evidence>
<dbReference type="FunFam" id="3.30.1520.10:FF:000037">
    <property type="entry name" value="Sorting nexin mvp-1"/>
    <property type="match status" value="1"/>
</dbReference>
<dbReference type="GO" id="GO:0006623">
    <property type="term" value="P:protein targeting to vacuole"/>
    <property type="evidence" value="ECO:0007669"/>
    <property type="project" value="TreeGrafter"/>
</dbReference>
<feature type="compositionally biased region" description="Basic and acidic residues" evidence="11">
    <location>
        <begin position="692"/>
        <end position="706"/>
    </location>
</feature>
<feature type="compositionally biased region" description="Polar residues" evidence="11">
    <location>
        <begin position="1523"/>
        <end position="1534"/>
    </location>
</feature>
<dbReference type="Gene3D" id="1.20.1270.60">
    <property type="entry name" value="Arfaptin homology (AH) domain/BAR domain"/>
    <property type="match status" value="1"/>
</dbReference>
<feature type="region of interest" description="Disordered" evidence="11">
    <location>
        <begin position="657"/>
        <end position="707"/>
    </location>
</feature>
<feature type="region of interest" description="Disordered" evidence="11">
    <location>
        <begin position="174"/>
        <end position="196"/>
    </location>
</feature>
<dbReference type="InterPro" id="IPR035704">
    <property type="entry name" value="SNX8/Mvp1_PX"/>
</dbReference>
<dbReference type="KEGG" id="tve:TRV_02717"/>
<comment type="caution">
    <text evidence="13">The sequence shown here is derived from an EMBL/GenBank/DDBJ whole genome shotgun (WGS) entry which is preliminary data.</text>
</comment>
<dbReference type="GO" id="GO:0042147">
    <property type="term" value="P:retrograde transport, endosome to Golgi"/>
    <property type="evidence" value="ECO:0007669"/>
    <property type="project" value="InterPro"/>
</dbReference>
<dbReference type="Pfam" id="PF00787">
    <property type="entry name" value="PX"/>
    <property type="match status" value="1"/>
</dbReference>
<evidence type="ECO:0000256" key="11">
    <source>
        <dbReference type="SAM" id="MobiDB-lite"/>
    </source>
</evidence>
<dbReference type="PANTHER" id="PTHR47554:SF1">
    <property type="entry name" value="SORTING NEXIN MVP1"/>
    <property type="match status" value="1"/>
</dbReference>
<evidence type="ECO:0000256" key="8">
    <source>
        <dbReference type="ARBA" id="ARBA00022927"/>
    </source>
</evidence>
<dbReference type="InterPro" id="IPR045734">
    <property type="entry name" value="Snx8_BAR_dom"/>
</dbReference>
<feature type="compositionally biased region" description="Polar residues" evidence="11">
    <location>
        <begin position="1466"/>
        <end position="1485"/>
    </location>
</feature>
<keyword evidence="7" id="KW-0963">Cytoplasm</keyword>
<dbReference type="CDD" id="cd07597">
    <property type="entry name" value="BAR_SNX8"/>
    <property type="match status" value="1"/>
</dbReference>
<dbReference type="InterPro" id="IPR003593">
    <property type="entry name" value="AAA+_ATPase"/>
</dbReference>
<evidence type="ECO:0000259" key="12">
    <source>
        <dbReference type="PROSITE" id="PS50195"/>
    </source>
</evidence>
<dbReference type="SMART" id="SM00312">
    <property type="entry name" value="PX"/>
    <property type="match status" value="1"/>
</dbReference>
<evidence type="ECO:0000256" key="7">
    <source>
        <dbReference type="ARBA" id="ARBA00022490"/>
    </source>
</evidence>
<feature type="compositionally biased region" description="Polar residues" evidence="11">
    <location>
        <begin position="272"/>
        <end position="303"/>
    </location>
</feature>
<dbReference type="GeneID" id="9583173"/>
<keyword evidence="6" id="KW-0813">Transport</keyword>
<feature type="region of interest" description="Disordered" evidence="11">
    <location>
        <begin position="1"/>
        <end position="62"/>
    </location>
</feature>
<feature type="region of interest" description="Disordered" evidence="11">
    <location>
        <begin position="108"/>
        <end position="159"/>
    </location>
</feature>
<feature type="compositionally biased region" description="Polar residues" evidence="11">
    <location>
        <begin position="514"/>
        <end position="525"/>
    </location>
</feature>
<dbReference type="PROSITE" id="PS50195">
    <property type="entry name" value="PX"/>
    <property type="match status" value="1"/>
</dbReference>
<dbReference type="SUPFAM" id="SSF52540">
    <property type="entry name" value="P-loop containing nucleoside triphosphate hydrolases"/>
    <property type="match status" value="1"/>
</dbReference>
<feature type="compositionally biased region" description="Polar residues" evidence="11">
    <location>
        <begin position="1393"/>
        <end position="1405"/>
    </location>
</feature>
<dbReference type="EMBL" id="ACYE01000142">
    <property type="protein sequence ID" value="EFE42520.1"/>
    <property type="molecule type" value="Genomic_DNA"/>
</dbReference>
<dbReference type="CDD" id="cd06866">
    <property type="entry name" value="PX_SNX8_Mvp1p_like"/>
    <property type="match status" value="1"/>
</dbReference>
<keyword evidence="8" id="KW-0653">Protein transport</keyword>
<dbReference type="SMART" id="SM00382">
    <property type="entry name" value="AAA"/>
    <property type="match status" value="1"/>
</dbReference>
<dbReference type="GO" id="GO:0005829">
    <property type="term" value="C:cytosol"/>
    <property type="evidence" value="ECO:0007669"/>
    <property type="project" value="GOC"/>
</dbReference>
<dbReference type="HOGENOM" id="CLU_001733_0_0_1"/>
<feature type="region of interest" description="Disordered" evidence="11">
    <location>
        <begin position="510"/>
        <end position="551"/>
    </location>
</feature>
<feature type="region of interest" description="Disordered" evidence="11">
    <location>
        <begin position="1519"/>
        <end position="1544"/>
    </location>
</feature>
<dbReference type="GO" id="GO:0005768">
    <property type="term" value="C:endosome"/>
    <property type="evidence" value="ECO:0007669"/>
    <property type="project" value="TreeGrafter"/>
</dbReference>
<keyword evidence="9" id="KW-0472">Membrane</keyword>
<feature type="domain" description="PX" evidence="12">
    <location>
        <begin position="1551"/>
        <end position="1667"/>
    </location>
</feature>
<evidence type="ECO:0000313" key="13">
    <source>
        <dbReference type="EMBL" id="EFE42520.1"/>
    </source>
</evidence>
<dbReference type="Proteomes" id="UP000008383">
    <property type="component" value="Unassembled WGS sequence"/>
</dbReference>
<evidence type="ECO:0000256" key="5">
    <source>
        <dbReference type="ARBA" id="ARBA00014268"/>
    </source>
</evidence>
<feature type="compositionally biased region" description="Polar residues" evidence="11">
    <location>
        <begin position="117"/>
        <end position="129"/>
    </location>
</feature>
<reference evidence="14" key="1">
    <citation type="journal article" date="2011" name="Genome Biol.">
        <title>Comparative and functional genomics provide insights into the pathogenicity of dermatophytic fungi.</title>
        <authorList>
            <person name="Burmester A."/>
            <person name="Shelest E."/>
            <person name="Gloeckner G."/>
            <person name="Heddergott C."/>
            <person name="Schindler S."/>
            <person name="Staib P."/>
            <person name="Heidel A."/>
            <person name="Felder M."/>
            <person name="Petzold A."/>
            <person name="Szafranski K."/>
            <person name="Feuermann M."/>
            <person name="Pedruzzi I."/>
            <person name="Priebe S."/>
            <person name="Groth M."/>
            <person name="Winkler R."/>
            <person name="Li W."/>
            <person name="Kniemeyer O."/>
            <person name="Schroeckh V."/>
            <person name="Hertweck C."/>
            <person name="Hube B."/>
            <person name="White T.C."/>
            <person name="Platzer M."/>
            <person name="Guthke R."/>
            <person name="Heitman J."/>
            <person name="Woestemeyer J."/>
            <person name="Zipfel P.F."/>
            <person name="Monod M."/>
            <person name="Brakhage A.A."/>
        </authorList>
    </citation>
    <scope>NUCLEOTIDE SEQUENCE [LARGE SCALE GENOMIC DNA]</scope>
    <source>
        <strain evidence="14">HKI 0517</strain>
    </source>
</reference>
<evidence type="ECO:0000256" key="6">
    <source>
        <dbReference type="ARBA" id="ARBA00022448"/>
    </source>
</evidence>
<dbReference type="GO" id="GO:0005524">
    <property type="term" value="F:ATP binding"/>
    <property type="evidence" value="ECO:0007669"/>
    <property type="project" value="InterPro"/>
</dbReference>
<protein>
    <recommendedName>
        <fullName evidence="5">Sorting nexin MVP1</fullName>
    </recommendedName>
    <alternativeName>
        <fullName evidence="10">Sorting nexin mvp1</fullName>
    </alternativeName>
</protein>
<dbReference type="InterPro" id="IPR001683">
    <property type="entry name" value="PX_dom"/>
</dbReference>
<feature type="region of interest" description="Disordered" evidence="11">
    <location>
        <begin position="1229"/>
        <end position="1278"/>
    </location>
</feature>
<gene>
    <name evidence="13" type="ORF">TRV_02717</name>
</gene>
<dbReference type="InterPro" id="IPR036871">
    <property type="entry name" value="PX_dom_sf"/>
</dbReference>
<dbReference type="Gene3D" id="1.10.238.10">
    <property type="entry name" value="EF-hand"/>
    <property type="match status" value="1"/>
</dbReference>
<evidence type="ECO:0000256" key="3">
    <source>
        <dbReference type="ARBA" id="ARBA00004496"/>
    </source>
</evidence>
<feature type="compositionally biased region" description="Low complexity" evidence="11">
    <location>
        <begin position="1198"/>
        <end position="1217"/>
    </location>
</feature>
<dbReference type="Gene3D" id="3.30.1520.10">
    <property type="entry name" value="Phox-like domain"/>
    <property type="match status" value="1"/>
</dbReference>
<name>D4D6J1_TRIVH</name>
<comment type="similarity">
    <text evidence="4">Belongs to the sorting nexin family.</text>
</comment>
<dbReference type="Pfam" id="PF19566">
    <property type="entry name" value="Snx8_BAR_dom"/>
    <property type="match status" value="1"/>
</dbReference>
<evidence type="ECO:0000256" key="2">
    <source>
        <dbReference type="ARBA" id="ARBA00004287"/>
    </source>
</evidence>